<evidence type="ECO:0000256" key="1">
    <source>
        <dbReference type="ARBA" id="ARBA00004282"/>
    </source>
</evidence>
<name>A0A8D8U5X0_9HEMI</name>
<dbReference type="PROSITE" id="PS51182">
    <property type="entry name" value="C2_TENSIN"/>
    <property type="match status" value="1"/>
</dbReference>
<dbReference type="Gene3D" id="3.30.60.20">
    <property type="match status" value="1"/>
</dbReference>
<dbReference type="InterPro" id="IPR029023">
    <property type="entry name" value="Tensin_phosphatase"/>
</dbReference>
<dbReference type="EMBL" id="HBUF01338742">
    <property type="protein sequence ID" value="CAG6698640.1"/>
    <property type="molecule type" value="Transcribed_RNA"/>
</dbReference>
<dbReference type="InterPro" id="IPR013625">
    <property type="entry name" value="PTB"/>
</dbReference>
<keyword evidence="4" id="KW-0479">Metal-binding</keyword>
<feature type="region of interest" description="Disordered" evidence="11">
    <location>
        <begin position="563"/>
        <end position="587"/>
    </location>
</feature>
<organism evidence="16">
    <name type="scientific">Cacopsylla melanoneura</name>
    <dbReference type="NCBI Taxonomy" id="428564"/>
    <lineage>
        <taxon>Eukaryota</taxon>
        <taxon>Metazoa</taxon>
        <taxon>Ecdysozoa</taxon>
        <taxon>Arthropoda</taxon>
        <taxon>Hexapoda</taxon>
        <taxon>Insecta</taxon>
        <taxon>Pterygota</taxon>
        <taxon>Neoptera</taxon>
        <taxon>Paraneoptera</taxon>
        <taxon>Hemiptera</taxon>
        <taxon>Sternorrhyncha</taxon>
        <taxon>Psylloidea</taxon>
        <taxon>Psyllidae</taxon>
        <taxon>Psyllinae</taxon>
        <taxon>Cacopsylla</taxon>
    </lineage>
</organism>
<feature type="compositionally biased region" description="Polar residues" evidence="11">
    <location>
        <begin position="901"/>
        <end position="924"/>
    </location>
</feature>
<dbReference type="PANTHER" id="PTHR45734:SF10">
    <property type="entry name" value="BLISTERY, ISOFORM A"/>
    <property type="match status" value="1"/>
</dbReference>
<feature type="compositionally biased region" description="Polar residues" evidence="11">
    <location>
        <begin position="943"/>
        <end position="956"/>
    </location>
</feature>
<dbReference type="PROSITE" id="PS50001">
    <property type="entry name" value="SH2"/>
    <property type="match status" value="1"/>
</dbReference>
<evidence type="ECO:0000256" key="10">
    <source>
        <dbReference type="PROSITE-ProRule" id="PRU00191"/>
    </source>
</evidence>
<evidence type="ECO:0000256" key="9">
    <source>
        <dbReference type="ARBA" id="ARBA00022999"/>
    </source>
</evidence>
<dbReference type="InterPro" id="IPR011993">
    <property type="entry name" value="PH-like_dom_sf"/>
</dbReference>
<evidence type="ECO:0000256" key="6">
    <source>
        <dbReference type="ARBA" id="ARBA00022833"/>
    </source>
</evidence>
<keyword evidence="6" id="KW-0862">Zinc</keyword>
<dbReference type="InterPro" id="IPR046349">
    <property type="entry name" value="C1-like_sf"/>
</dbReference>
<dbReference type="InterPro" id="IPR014020">
    <property type="entry name" value="Tensin_C2-dom"/>
</dbReference>
<dbReference type="Pfam" id="PF08416">
    <property type="entry name" value="PTB"/>
    <property type="match status" value="1"/>
</dbReference>
<feature type="domain" description="Phorbol-ester/DAG-type" evidence="13">
    <location>
        <begin position="35"/>
        <end position="82"/>
    </location>
</feature>
<comment type="similarity">
    <text evidence="2">Belongs to the PTEN phosphatase protein family.</text>
</comment>
<dbReference type="PROSITE" id="PS50081">
    <property type="entry name" value="ZF_DAG_PE_2"/>
    <property type="match status" value="1"/>
</dbReference>
<dbReference type="CDD" id="cd20826">
    <property type="entry name" value="C1_TNS2-like"/>
    <property type="match status" value="1"/>
</dbReference>
<feature type="compositionally biased region" description="Low complexity" evidence="11">
    <location>
        <begin position="382"/>
        <end position="399"/>
    </location>
</feature>
<feature type="compositionally biased region" description="Polar residues" evidence="11">
    <location>
        <begin position="83"/>
        <end position="93"/>
    </location>
</feature>
<feature type="region of interest" description="Disordered" evidence="11">
    <location>
        <begin position="653"/>
        <end position="763"/>
    </location>
</feature>
<dbReference type="InterPro" id="IPR036860">
    <property type="entry name" value="SH2_dom_sf"/>
</dbReference>
<dbReference type="PANTHER" id="PTHR45734">
    <property type="entry name" value="TENSIN"/>
    <property type="match status" value="1"/>
</dbReference>
<feature type="domain" description="SH2" evidence="12">
    <location>
        <begin position="1073"/>
        <end position="1181"/>
    </location>
</feature>
<feature type="region of interest" description="Disordered" evidence="11">
    <location>
        <begin position="376"/>
        <end position="399"/>
    </location>
</feature>
<accession>A0A8D8U5X0</accession>
<feature type="region of interest" description="Disordered" evidence="11">
    <location>
        <begin position="83"/>
        <end position="126"/>
    </location>
</feature>
<feature type="compositionally biased region" description="Polar residues" evidence="11">
    <location>
        <begin position="742"/>
        <end position="763"/>
    </location>
</feature>
<feature type="compositionally biased region" description="Acidic residues" evidence="11">
    <location>
        <begin position="487"/>
        <end position="501"/>
    </location>
</feature>
<feature type="compositionally biased region" description="Polar residues" evidence="11">
    <location>
        <begin position="849"/>
        <end position="886"/>
    </location>
</feature>
<keyword evidence="3" id="KW-0597">Phosphoprotein</keyword>
<dbReference type="CDD" id="cd01213">
    <property type="entry name" value="PTB_tensin"/>
    <property type="match status" value="1"/>
</dbReference>
<comment type="subcellular location">
    <subcellularLocation>
        <location evidence="1">Cell junction</location>
    </subcellularLocation>
</comment>
<evidence type="ECO:0000256" key="4">
    <source>
        <dbReference type="ARBA" id="ARBA00022723"/>
    </source>
</evidence>
<feature type="region of interest" description="Disordered" evidence="11">
    <location>
        <begin position="841"/>
        <end position="1060"/>
    </location>
</feature>
<dbReference type="SMART" id="SM00462">
    <property type="entry name" value="PTB"/>
    <property type="match status" value="1"/>
</dbReference>
<dbReference type="InterPro" id="IPR035012">
    <property type="entry name" value="Tensin-like_SH2"/>
</dbReference>
<keyword evidence="8" id="KW-0965">Cell junction</keyword>
<dbReference type="InterPro" id="IPR000980">
    <property type="entry name" value="SH2"/>
</dbReference>
<dbReference type="SUPFAM" id="SSF57889">
    <property type="entry name" value="Cysteine-rich domain"/>
    <property type="match status" value="1"/>
</dbReference>
<dbReference type="SUPFAM" id="SSF55550">
    <property type="entry name" value="SH2 domain"/>
    <property type="match status" value="1"/>
</dbReference>
<evidence type="ECO:0000256" key="11">
    <source>
        <dbReference type="SAM" id="MobiDB-lite"/>
    </source>
</evidence>
<evidence type="ECO:0000256" key="3">
    <source>
        <dbReference type="ARBA" id="ARBA00022553"/>
    </source>
</evidence>
<keyword evidence="5" id="KW-0378">Hydrolase</keyword>
<dbReference type="Pfam" id="PF10409">
    <property type="entry name" value="PTEN_C2"/>
    <property type="match status" value="1"/>
</dbReference>
<dbReference type="CDD" id="cd09927">
    <property type="entry name" value="SH2_Tensin_like"/>
    <property type="match status" value="1"/>
</dbReference>
<dbReference type="PROSITE" id="PS51181">
    <property type="entry name" value="PPASE_TENSIN"/>
    <property type="match status" value="1"/>
</dbReference>
<dbReference type="Gene3D" id="2.60.40.1110">
    <property type="match status" value="1"/>
</dbReference>
<dbReference type="SMART" id="SM01326">
    <property type="entry name" value="PTEN_C2"/>
    <property type="match status" value="1"/>
</dbReference>
<feature type="compositionally biased region" description="Polar residues" evidence="11">
    <location>
        <begin position="1019"/>
        <end position="1036"/>
    </location>
</feature>
<evidence type="ECO:0000259" key="14">
    <source>
        <dbReference type="PROSITE" id="PS51181"/>
    </source>
</evidence>
<feature type="compositionally biased region" description="Low complexity" evidence="11">
    <location>
        <begin position="575"/>
        <end position="585"/>
    </location>
</feature>
<feature type="compositionally biased region" description="Polar residues" evidence="11">
    <location>
        <begin position="719"/>
        <end position="729"/>
    </location>
</feature>
<evidence type="ECO:0000256" key="2">
    <source>
        <dbReference type="ARBA" id="ARBA00007881"/>
    </source>
</evidence>
<dbReference type="GO" id="GO:0005925">
    <property type="term" value="C:focal adhesion"/>
    <property type="evidence" value="ECO:0007669"/>
    <property type="project" value="TreeGrafter"/>
</dbReference>
<feature type="compositionally biased region" description="Low complexity" evidence="11">
    <location>
        <begin position="965"/>
        <end position="985"/>
    </location>
</feature>
<dbReference type="Gene3D" id="3.90.190.10">
    <property type="entry name" value="Protein tyrosine phosphatase superfamily"/>
    <property type="match status" value="1"/>
</dbReference>
<evidence type="ECO:0000256" key="7">
    <source>
        <dbReference type="ARBA" id="ARBA00022912"/>
    </source>
</evidence>
<dbReference type="Gene3D" id="2.30.29.30">
    <property type="entry name" value="Pleckstrin-homology domain (PH domain)/Phosphotyrosine-binding domain (PTB)"/>
    <property type="match status" value="1"/>
</dbReference>
<feature type="region of interest" description="Disordered" evidence="11">
    <location>
        <begin position="485"/>
        <end position="545"/>
    </location>
</feature>
<protein>
    <submittedName>
        <fullName evidence="16">Tensin-1</fullName>
    </submittedName>
</protein>
<sequence>MPWLNACLCSPPERSKPTISPPLHLLLKPDADTQNHAFRSKTFKKPRPCHLCHQPIHAQGSCCRVCKYVCHTVCENKHTNEVVTHSNKSTPKIKQSPPAVSPVSTAGTGKSCLERTTGKPGSQQDSMDLSYVTERIIALLFPKEMARGVFRQGHQQAAQMLQSKHQNNYMVFNLSERRRTTRSHHEKVKELGWPADLAPPLERLCFICKEIDSWLSGDKQRIAVLHARGNKDRIGVVVSAYMHYSSICGTADQALDRFAMKRFLDDKIGDLDFPSYKRYIDCFSGLLSANIRVNSAPLYLTHVTVLGAPSFDRCGGGCHAFLKIYEGLVCVYTSGVHGVGPEVKQFTVNVAGERQRRGLQLRGDVLLKCYHRHYPDRDSSASESPTRCSSPTSSSHYSPPQRQLIFQSQFHTCAISDYTLSFTRQQLDYACNDLRFPLDGAVELHFSGTPQSIRCTPAPTPAIQVDLSPDPVTRWDSYENMVLDSPVDIEEDDSDTDETNDPDCAHTVLGPLDGSLYATVKKSPSDSVGEGGAAGERNSGGSSGGAIAISSLHTVSMDSGISSAGNGLLNPATNTSSSTQPSPDSQIDHHRALDELLNEMLLTVENIPDLKSSYATENVSSGETPTPMQYIDEVDHQTAAPVGTVQKDIPYHARSDSQPFSYGSVPNDAMSGLSSPSLVRKASFSKSPTPSPRPNGVLVNGYSKPNSPLRTKEPPNPVRRSNSSHNVPSARSPDFHEGSVVSGHSTLSHQNHHSSTNGSGNLTWLQLQQRKLRERREVQLRNERHPHETRLLSELRSVHQHHSKILRPSPSHRTDGYTSDTTLFADDEDFTIPLHINIHSSHGHAPKLTNGTSSPSPSLPNRTSSRNKNFSAISTSSIQRTGSNSSYERDRSFCNVKRSYDNQQLTPVQQNSVRKTYSDTTNSTTRDESYSSWRCGGPGGSSADETSPSHCGTRPNTPAFPVHPRTPYNTTPSTPTPTPATAGLPPKSPSAQRKDWSPLSETLQREKENRGYESDNQHSPKSVQNGIVSGTSSPSPSLYYGTSRRSSIHSNGEPPQDVSASNLNFVKDKSKYWYKPTISREEAITMLKDRPPGTFVVRDSNSFPGAFGLALKVATPPAGAASKPATDPSSELVRHFLIEPTSRGVRLKGCSNEPVFSSLSALVYQHSVLPLALPCRLSLPDGETSLPSLSSSPSITSTQLLLAQGAACNVLYLVSVDTESLTGPQAVTRAITELFNTKPLPHAAVVHFKVSSQGITLTDNKRQLFFRRHYPVASISYAGLDPEDHRWSHRNEVTGMPLSSNRCFGFVARKTSSKPDNQCHIFAEYEPEQPATAIVNFVTKVMLNNNNNQKPANI</sequence>
<dbReference type="SUPFAM" id="SSF50729">
    <property type="entry name" value="PH domain-like"/>
    <property type="match status" value="1"/>
</dbReference>
<dbReference type="InterPro" id="IPR029021">
    <property type="entry name" value="Prot-tyrosine_phosphatase-like"/>
</dbReference>
<dbReference type="InterPro" id="IPR035892">
    <property type="entry name" value="C2_domain_sf"/>
</dbReference>
<dbReference type="GO" id="GO:0004721">
    <property type="term" value="F:phosphoprotein phosphatase activity"/>
    <property type="evidence" value="ECO:0007669"/>
    <property type="project" value="UniProtKB-KW"/>
</dbReference>
<proteinExistence type="inferred from homology"/>
<dbReference type="Pfam" id="PF00017">
    <property type="entry name" value="SH2"/>
    <property type="match status" value="1"/>
</dbReference>
<dbReference type="GO" id="GO:0046872">
    <property type="term" value="F:metal ion binding"/>
    <property type="evidence" value="ECO:0007669"/>
    <property type="project" value="UniProtKB-KW"/>
</dbReference>
<dbReference type="SMART" id="SM00252">
    <property type="entry name" value="SH2"/>
    <property type="match status" value="1"/>
</dbReference>
<evidence type="ECO:0000259" key="15">
    <source>
        <dbReference type="PROSITE" id="PS51182"/>
    </source>
</evidence>
<evidence type="ECO:0000259" key="13">
    <source>
        <dbReference type="PROSITE" id="PS50081"/>
    </source>
</evidence>
<dbReference type="SUPFAM" id="SSF49562">
    <property type="entry name" value="C2 domain (Calcium/lipid-binding domain, CaLB)"/>
    <property type="match status" value="1"/>
</dbReference>
<dbReference type="Gene3D" id="3.30.505.10">
    <property type="entry name" value="SH2 domain"/>
    <property type="match status" value="1"/>
</dbReference>
<feature type="compositionally biased region" description="Basic and acidic residues" evidence="11">
    <location>
        <begin position="1003"/>
        <end position="1018"/>
    </location>
</feature>
<keyword evidence="9 10" id="KW-0727">SH2 domain</keyword>
<dbReference type="SUPFAM" id="SSF52799">
    <property type="entry name" value="(Phosphotyrosine protein) phosphatases II"/>
    <property type="match status" value="1"/>
</dbReference>
<dbReference type="InterPro" id="IPR006020">
    <property type="entry name" value="PTB/PI_dom"/>
</dbReference>
<evidence type="ECO:0000259" key="12">
    <source>
        <dbReference type="PROSITE" id="PS50001"/>
    </source>
</evidence>
<dbReference type="CDD" id="cd14508">
    <property type="entry name" value="PTP_tensin"/>
    <property type="match status" value="1"/>
</dbReference>
<dbReference type="InterPro" id="IPR033929">
    <property type="entry name" value="Tensin_PTB"/>
</dbReference>
<feature type="domain" description="Phosphatase tensin-type" evidence="14">
    <location>
        <begin position="118"/>
        <end position="290"/>
    </location>
</feature>
<keyword evidence="7" id="KW-0904">Protein phosphatase</keyword>
<dbReference type="InterPro" id="IPR051484">
    <property type="entry name" value="Tensin_PTEN_phosphatase"/>
</dbReference>
<evidence type="ECO:0000256" key="5">
    <source>
        <dbReference type="ARBA" id="ARBA00022801"/>
    </source>
</evidence>
<dbReference type="InterPro" id="IPR002219">
    <property type="entry name" value="PKC_DAG/PE"/>
</dbReference>
<reference evidence="16" key="1">
    <citation type="submission" date="2021-05" db="EMBL/GenBank/DDBJ databases">
        <authorList>
            <person name="Alioto T."/>
            <person name="Alioto T."/>
            <person name="Gomez Garrido J."/>
        </authorList>
    </citation>
    <scope>NUCLEOTIDE SEQUENCE</scope>
</reference>
<feature type="domain" description="C2 tensin-type" evidence="15">
    <location>
        <begin position="295"/>
        <end position="449"/>
    </location>
</feature>
<evidence type="ECO:0000256" key="8">
    <source>
        <dbReference type="ARBA" id="ARBA00022949"/>
    </source>
</evidence>
<evidence type="ECO:0000313" key="16">
    <source>
        <dbReference type="EMBL" id="CAG6698640.1"/>
    </source>
</evidence>